<dbReference type="SMART" id="SM00487">
    <property type="entry name" value="DEXDc"/>
    <property type="match status" value="1"/>
</dbReference>
<sequence>MFDPTTAALIRAAPPLEGLDLDNLPKRLTEAFADIVSARIRLRGAPADAEDEALVATVTELRRIAAAHETYAALLPDRENRASAAFVAASAHQAISLALRNAQATSHVDMAAVSSDVCATLLFLLAEAHADASEAAKRIVPAADAVPIERALLLAIRSLAQGRLGEIVADDEPEIDIDGDDLGLRALDALRLLLLRGVTNLARQLRLRVDLAPEAGGVVPASQLFAQVRGLASEPIDGAGVAGETLLSLYPGPLHLANLLLGLEGDLLGTALSRIPTPSGVDENGWWQTLRRMARQRPYLWRNHREAIEKGYLEQGVSSAISFPTGGGKSTLAELKIATALLRGERVIFLAPTHALVGQTQRALKGTFQDYSILADVDEDIGIGDVVMLGEVTVMTPERCLMLLSVDPDAFADLGLIVFDECHLLHPREDDRSRRGLDAMLTILNLTRVAPAADLLLLSAMMKNTQEIAGWVAFLTGRQCLTLDLSWKPTRQVRGCVVYPAEQITALKAVLAQARIDYPDHDKPPVGVKNALLAQPFGLFSLLQTWSTTDRSDYALLQLHADSRLLSSGRAWGGNWYLTPNGNETSGAIAAAAASAGMKTLVFVQTTVFCESCVKGYPARVAASQIALNEDEQKWRILAEEEMGGAGYCYMKLAADGTLRMGTASHHALLLREERELHESLFRRPDGIKTLFATSTLAQGMNLPSEVVIISGDSRFDPQADKMQKLEAHELLNAAGRAGRAGEGAQGFVLLVPSKVIDFDNQNNQINGHWMDLQAIFEQADQCLVIKDPLKVVLDRIHDGITQTGASAYLLSKLPLAVAGTEPDPAAALLNRSFSAYRALVAADADWLSTRVASALAARAALDLPEPDRWIEQVAGATGLSVALLQQIVERLDAGAFSGTALEVVTVLLDWLDAHPSHLLTLVRPESLEEMFGTPYKKLTDDEARGKHALSWLRKLWPIWMSGVPLCELEKVFLGRTSNLKQCKNARHFASRLVPDLAFLAGLPGRLLAARLRAAEDETPVPSVLATLSGIVREGCDSPDSLAVRIHLTRSVSRVAARKHYDAIRQHIQPGNSNEGFDDTLERIRHADLVASFTDLDDLDGDG</sequence>
<proteinExistence type="predicted"/>
<dbReference type="PANTHER" id="PTHR47961:SF6">
    <property type="entry name" value="DNA-DIRECTED DNA POLYMERASE"/>
    <property type="match status" value="1"/>
</dbReference>
<keyword evidence="1" id="KW-0547">Nucleotide-binding</keyword>
<dbReference type="SMART" id="SM00490">
    <property type="entry name" value="HELICc"/>
    <property type="match status" value="1"/>
</dbReference>
<dbReference type="Proteomes" id="UP000190989">
    <property type="component" value="Unassembled WGS sequence"/>
</dbReference>
<dbReference type="InterPro" id="IPR011545">
    <property type="entry name" value="DEAD/DEAH_box_helicase_dom"/>
</dbReference>
<dbReference type="Gene3D" id="3.40.50.300">
    <property type="entry name" value="P-loop containing nucleotide triphosphate hydrolases"/>
    <property type="match status" value="2"/>
</dbReference>
<evidence type="ECO:0000256" key="4">
    <source>
        <dbReference type="ARBA" id="ARBA00022840"/>
    </source>
</evidence>
<dbReference type="RefSeq" id="WP_079731408.1">
    <property type="nucleotide sequence ID" value="NZ_FVZE01000007.1"/>
</dbReference>
<keyword evidence="8" id="KW-1185">Reference proteome</keyword>
<dbReference type="GO" id="GO:0004386">
    <property type="term" value="F:helicase activity"/>
    <property type="evidence" value="ECO:0007669"/>
    <property type="project" value="UniProtKB-KW"/>
</dbReference>
<dbReference type="InterPro" id="IPR050474">
    <property type="entry name" value="Hel308_SKI2-like"/>
</dbReference>
<dbReference type="SUPFAM" id="SSF52540">
    <property type="entry name" value="P-loop containing nucleoside triphosphate hydrolases"/>
    <property type="match status" value="1"/>
</dbReference>
<keyword evidence="2" id="KW-0378">Hydrolase</keyword>
<feature type="domain" description="Helicase C-terminal" evidence="6">
    <location>
        <begin position="588"/>
        <end position="798"/>
    </location>
</feature>
<dbReference type="Pfam" id="PF00271">
    <property type="entry name" value="Helicase_C"/>
    <property type="match status" value="1"/>
</dbReference>
<evidence type="ECO:0000259" key="6">
    <source>
        <dbReference type="PROSITE" id="PS51194"/>
    </source>
</evidence>
<feature type="domain" description="Helicase ATP-binding" evidence="5">
    <location>
        <begin position="310"/>
        <end position="480"/>
    </location>
</feature>
<evidence type="ECO:0000313" key="8">
    <source>
        <dbReference type="Proteomes" id="UP000190989"/>
    </source>
</evidence>
<dbReference type="PROSITE" id="PS51192">
    <property type="entry name" value="HELICASE_ATP_BIND_1"/>
    <property type="match status" value="1"/>
</dbReference>
<evidence type="ECO:0000313" key="7">
    <source>
        <dbReference type="EMBL" id="SLK07745.1"/>
    </source>
</evidence>
<keyword evidence="3 7" id="KW-0347">Helicase</keyword>
<keyword evidence="4" id="KW-0067">ATP-binding</keyword>
<evidence type="ECO:0000259" key="5">
    <source>
        <dbReference type="PROSITE" id="PS51192"/>
    </source>
</evidence>
<dbReference type="InterPro" id="IPR001650">
    <property type="entry name" value="Helicase_C-like"/>
</dbReference>
<accession>A0A1U6IIA3</accession>
<dbReference type="GO" id="GO:0016787">
    <property type="term" value="F:hydrolase activity"/>
    <property type="evidence" value="ECO:0007669"/>
    <property type="project" value="UniProtKB-KW"/>
</dbReference>
<dbReference type="GO" id="GO:0005524">
    <property type="term" value="F:ATP binding"/>
    <property type="evidence" value="ECO:0007669"/>
    <property type="project" value="UniProtKB-KW"/>
</dbReference>
<protein>
    <submittedName>
        <fullName evidence="7">DEAD/DEAH box helicase</fullName>
    </submittedName>
</protein>
<evidence type="ECO:0000256" key="2">
    <source>
        <dbReference type="ARBA" id="ARBA00022801"/>
    </source>
</evidence>
<dbReference type="STRING" id="428990.SAMN06295987_10740"/>
<evidence type="ECO:0000256" key="3">
    <source>
        <dbReference type="ARBA" id="ARBA00022806"/>
    </source>
</evidence>
<dbReference type="InterPro" id="IPR027417">
    <property type="entry name" value="P-loop_NTPase"/>
</dbReference>
<dbReference type="PROSITE" id="PS51194">
    <property type="entry name" value="HELICASE_CTER"/>
    <property type="match status" value="1"/>
</dbReference>
<name>A0A1U6IIA3_9SPHN</name>
<evidence type="ECO:0000256" key="1">
    <source>
        <dbReference type="ARBA" id="ARBA00022741"/>
    </source>
</evidence>
<dbReference type="PANTHER" id="PTHR47961">
    <property type="entry name" value="DNA POLYMERASE THETA, PUTATIVE (AFU_ORTHOLOGUE AFUA_1G05260)-RELATED"/>
    <property type="match status" value="1"/>
</dbReference>
<dbReference type="InterPro" id="IPR014001">
    <property type="entry name" value="Helicase_ATP-bd"/>
</dbReference>
<dbReference type="EMBL" id="FVZE01000007">
    <property type="protein sequence ID" value="SLK07745.1"/>
    <property type="molecule type" value="Genomic_DNA"/>
</dbReference>
<reference evidence="8" key="1">
    <citation type="submission" date="2017-02" db="EMBL/GenBank/DDBJ databases">
        <authorList>
            <person name="Varghese N."/>
            <person name="Submissions S."/>
        </authorList>
    </citation>
    <scope>NUCLEOTIDE SEQUENCE [LARGE SCALE GENOMIC DNA]</scope>
    <source>
        <strain evidence="8">SM117</strain>
    </source>
</reference>
<organism evidence="7 8">
    <name type="scientific">Novosphingobium mathurense</name>
    <dbReference type="NCBI Taxonomy" id="428990"/>
    <lineage>
        <taxon>Bacteria</taxon>
        <taxon>Pseudomonadati</taxon>
        <taxon>Pseudomonadota</taxon>
        <taxon>Alphaproteobacteria</taxon>
        <taxon>Sphingomonadales</taxon>
        <taxon>Sphingomonadaceae</taxon>
        <taxon>Novosphingobium</taxon>
    </lineage>
</organism>
<dbReference type="AlphaFoldDB" id="A0A1U6IIA3"/>
<dbReference type="GO" id="GO:0003676">
    <property type="term" value="F:nucleic acid binding"/>
    <property type="evidence" value="ECO:0007669"/>
    <property type="project" value="InterPro"/>
</dbReference>
<gene>
    <name evidence="7" type="ORF">SAMN06295987_10740</name>
</gene>
<dbReference type="Pfam" id="PF00270">
    <property type="entry name" value="DEAD"/>
    <property type="match status" value="1"/>
</dbReference>